<dbReference type="PANTHER" id="PTHR24056">
    <property type="entry name" value="CELL DIVISION PROTEIN KINASE"/>
    <property type="match status" value="1"/>
</dbReference>
<dbReference type="GO" id="GO:0032968">
    <property type="term" value="P:positive regulation of transcription elongation by RNA polymerase II"/>
    <property type="evidence" value="ECO:0007669"/>
    <property type="project" value="TreeGrafter"/>
</dbReference>
<keyword evidence="3" id="KW-0547">Nucleotide-binding</keyword>
<proteinExistence type="predicted"/>
<keyword evidence="8" id="KW-1185">Reference proteome</keyword>
<evidence type="ECO:0000256" key="2">
    <source>
        <dbReference type="ARBA" id="ARBA00022679"/>
    </source>
</evidence>
<evidence type="ECO:0000256" key="3">
    <source>
        <dbReference type="ARBA" id="ARBA00022741"/>
    </source>
</evidence>
<dbReference type="InterPro" id="IPR011009">
    <property type="entry name" value="Kinase-like_dom_sf"/>
</dbReference>
<evidence type="ECO:0000259" key="6">
    <source>
        <dbReference type="Pfam" id="PF00069"/>
    </source>
</evidence>
<evidence type="ECO:0000256" key="4">
    <source>
        <dbReference type="ARBA" id="ARBA00022777"/>
    </source>
</evidence>
<dbReference type="GO" id="GO:0008353">
    <property type="term" value="F:RNA polymerase II CTD heptapeptide repeat kinase activity"/>
    <property type="evidence" value="ECO:0007669"/>
    <property type="project" value="TreeGrafter"/>
</dbReference>
<evidence type="ECO:0000256" key="1">
    <source>
        <dbReference type="ARBA" id="ARBA00022527"/>
    </source>
</evidence>
<comment type="caution">
    <text evidence="7">The sequence shown here is derived from an EMBL/GenBank/DDBJ whole genome shotgun (WGS) entry which is preliminary data.</text>
</comment>
<evidence type="ECO:0000313" key="7">
    <source>
        <dbReference type="EMBL" id="VVA96877.1"/>
    </source>
</evidence>
<protein>
    <recommendedName>
        <fullName evidence="6">Protein kinase domain-containing protein</fullName>
    </recommendedName>
</protein>
<dbReference type="Proteomes" id="UP000489600">
    <property type="component" value="Unassembled WGS sequence"/>
</dbReference>
<dbReference type="PANTHER" id="PTHR24056:SF546">
    <property type="entry name" value="CYCLIN-DEPENDENT KINASE 12"/>
    <property type="match status" value="1"/>
</dbReference>
<dbReference type="Pfam" id="PF00069">
    <property type="entry name" value="Pkinase"/>
    <property type="match status" value="1"/>
</dbReference>
<feature type="domain" description="Protein kinase" evidence="6">
    <location>
        <begin position="17"/>
        <end position="104"/>
    </location>
</feature>
<gene>
    <name evidence="7" type="ORF">ANE_LOCUS7322</name>
</gene>
<dbReference type="OrthoDB" id="248923at2759"/>
<keyword evidence="5" id="KW-0067">ATP-binding</keyword>
<dbReference type="InterPro" id="IPR000719">
    <property type="entry name" value="Prot_kinase_dom"/>
</dbReference>
<dbReference type="Gene3D" id="1.10.510.10">
    <property type="entry name" value="Transferase(Phosphotransferase) domain 1"/>
    <property type="match status" value="1"/>
</dbReference>
<dbReference type="EMBL" id="CABITT030000003">
    <property type="protein sequence ID" value="VVA96877.1"/>
    <property type="molecule type" value="Genomic_DNA"/>
</dbReference>
<sequence length="127" mass="14733">MVKMRQVRNPMPVLFISKVYKAENVETGEIVALKELKFDTANDLEIKILEKLNPHLNNNKEYMVFEYMDDDLDAFAKRVIFTPPDIKHYMKQLLTGLAYCHENQGDIKGELTIPKYALLILLAYLPS</sequence>
<dbReference type="GO" id="GO:0005524">
    <property type="term" value="F:ATP binding"/>
    <property type="evidence" value="ECO:0007669"/>
    <property type="project" value="UniProtKB-KW"/>
</dbReference>
<dbReference type="InterPro" id="IPR050108">
    <property type="entry name" value="CDK"/>
</dbReference>
<keyword evidence="2" id="KW-0808">Transferase</keyword>
<dbReference type="GO" id="GO:0000307">
    <property type="term" value="C:cyclin-dependent protein kinase holoenzyme complex"/>
    <property type="evidence" value="ECO:0007669"/>
    <property type="project" value="TreeGrafter"/>
</dbReference>
<evidence type="ECO:0000256" key="5">
    <source>
        <dbReference type="ARBA" id="ARBA00022840"/>
    </source>
</evidence>
<evidence type="ECO:0000313" key="8">
    <source>
        <dbReference type="Proteomes" id="UP000489600"/>
    </source>
</evidence>
<accession>A0A565B5K9</accession>
<name>A0A565B5K9_9BRAS</name>
<dbReference type="AlphaFoldDB" id="A0A565B5K9"/>
<dbReference type="SUPFAM" id="SSF56112">
    <property type="entry name" value="Protein kinase-like (PK-like)"/>
    <property type="match status" value="1"/>
</dbReference>
<dbReference type="GO" id="GO:0005634">
    <property type="term" value="C:nucleus"/>
    <property type="evidence" value="ECO:0007669"/>
    <property type="project" value="TreeGrafter"/>
</dbReference>
<reference evidence="7" key="1">
    <citation type="submission" date="2019-07" db="EMBL/GenBank/DDBJ databases">
        <authorList>
            <person name="Dittberner H."/>
        </authorList>
    </citation>
    <scope>NUCLEOTIDE SEQUENCE [LARGE SCALE GENOMIC DNA]</scope>
</reference>
<keyword evidence="4" id="KW-0418">Kinase</keyword>
<organism evidence="7 8">
    <name type="scientific">Arabis nemorensis</name>
    <dbReference type="NCBI Taxonomy" id="586526"/>
    <lineage>
        <taxon>Eukaryota</taxon>
        <taxon>Viridiplantae</taxon>
        <taxon>Streptophyta</taxon>
        <taxon>Embryophyta</taxon>
        <taxon>Tracheophyta</taxon>
        <taxon>Spermatophyta</taxon>
        <taxon>Magnoliopsida</taxon>
        <taxon>eudicotyledons</taxon>
        <taxon>Gunneridae</taxon>
        <taxon>Pentapetalae</taxon>
        <taxon>rosids</taxon>
        <taxon>malvids</taxon>
        <taxon>Brassicales</taxon>
        <taxon>Brassicaceae</taxon>
        <taxon>Arabideae</taxon>
        <taxon>Arabis</taxon>
    </lineage>
</organism>
<keyword evidence="1" id="KW-0723">Serine/threonine-protein kinase</keyword>